<accession>A0ABV0SCH1</accession>
<proteinExistence type="predicted"/>
<feature type="non-terminal residue" evidence="1">
    <location>
        <position position="73"/>
    </location>
</feature>
<protein>
    <submittedName>
        <fullName evidence="1">Uncharacterized protein</fullName>
    </submittedName>
</protein>
<dbReference type="EMBL" id="JAHRIN010076668">
    <property type="protein sequence ID" value="MEQ2218252.1"/>
    <property type="molecule type" value="Genomic_DNA"/>
</dbReference>
<keyword evidence="2" id="KW-1185">Reference proteome</keyword>
<sequence>DADKLDNLEDLNLVLPVLLLDTPSGVCGTVPSGNDLRSTGVRFRQKLKSKAFSPILLHDHMQSVRLHCLKQIT</sequence>
<evidence type="ECO:0000313" key="2">
    <source>
        <dbReference type="Proteomes" id="UP001434883"/>
    </source>
</evidence>
<feature type="non-terminal residue" evidence="1">
    <location>
        <position position="1"/>
    </location>
</feature>
<gene>
    <name evidence="1" type="ORF">XENOCAPTIV_000541</name>
</gene>
<evidence type="ECO:0000313" key="1">
    <source>
        <dbReference type="EMBL" id="MEQ2218252.1"/>
    </source>
</evidence>
<organism evidence="1 2">
    <name type="scientific">Xenoophorus captivus</name>
    <dbReference type="NCBI Taxonomy" id="1517983"/>
    <lineage>
        <taxon>Eukaryota</taxon>
        <taxon>Metazoa</taxon>
        <taxon>Chordata</taxon>
        <taxon>Craniata</taxon>
        <taxon>Vertebrata</taxon>
        <taxon>Euteleostomi</taxon>
        <taxon>Actinopterygii</taxon>
        <taxon>Neopterygii</taxon>
        <taxon>Teleostei</taxon>
        <taxon>Neoteleostei</taxon>
        <taxon>Acanthomorphata</taxon>
        <taxon>Ovalentaria</taxon>
        <taxon>Atherinomorphae</taxon>
        <taxon>Cyprinodontiformes</taxon>
        <taxon>Goodeidae</taxon>
        <taxon>Xenoophorus</taxon>
    </lineage>
</organism>
<reference evidence="1 2" key="1">
    <citation type="submission" date="2021-06" db="EMBL/GenBank/DDBJ databases">
        <authorList>
            <person name="Palmer J.M."/>
        </authorList>
    </citation>
    <scope>NUCLEOTIDE SEQUENCE [LARGE SCALE GENOMIC DNA]</scope>
    <source>
        <strain evidence="1 2">XC_2019</strain>
        <tissue evidence="1">Muscle</tissue>
    </source>
</reference>
<comment type="caution">
    <text evidence="1">The sequence shown here is derived from an EMBL/GenBank/DDBJ whole genome shotgun (WGS) entry which is preliminary data.</text>
</comment>
<name>A0ABV0SCH1_9TELE</name>
<dbReference type="Proteomes" id="UP001434883">
    <property type="component" value="Unassembled WGS sequence"/>
</dbReference>